<dbReference type="Proteomes" id="UP001596353">
    <property type="component" value="Unassembled WGS sequence"/>
</dbReference>
<protein>
    <submittedName>
        <fullName evidence="1">Uncharacterized protein</fullName>
    </submittedName>
</protein>
<evidence type="ECO:0000313" key="1">
    <source>
        <dbReference type="EMBL" id="MFC6759097.1"/>
    </source>
</evidence>
<sequence>MNDSAKSLPTCDPRERLLEAAKLVEDAAYDLASSHSSGLVSELIVIAAEMDRIAKVIAPADRLQDEGVKT</sequence>
<organism evidence="1 2">
    <name type="scientific">Sulfitobacter porphyrae</name>
    <dbReference type="NCBI Taxonomy" id="1246864"/>
    <lineage>
        <taxon>Bacteria</taxon>
        <taxon>Pseudomonadati</taxon>
        <taxon>Pseudomonadota</taxon>
        <taxon>Alphaproteobacteria</taxon>
        <taxon>Rhodobacterales</taxon>
        <taxon>Roseobacteraceae</taxon>
        <taxon>Sulfitobacter</taxon>
    </lineage>
</organism>
<proteinExistence type="predicted"/>
<name>A0ABW2B0L8_9RHOB</name>
<evidence type="ECO:0000313" key="2">
    <source>
        <dbReference type="Proteomes" id="UP001596353"/>
    </source>
</evidence>
<accession>A0ABW2B0L8</accession>
<gene>
    <name evidence="1" type="ORF">ACFQFQ_05660</name>
</gene>
<dbReference type="EMBL" id="JBHSWG010000001">
    <property type="protein sequence ID" value="MFC6759097.1"/>
    <property type="molecule type" value="Genomic_DNA"/>
</dbReference>
<keyword evidence="2" id="KW-1185">Reference proteome</keyword>
<comment type="caution">
    <text evidence="1">The sequence shown here is derived from an EMBL/GenBank/DDBJ whole genome shotgun (WGS) entry which is preliminary data.</text>
</comment>
<reference evidence="2" key="1">
    <citation type="journal article" date="2019" name="Int. J. Syst. Evol. Microbiol.">
        <title>The Global Catalogue of Microorganisms (GCM) 10K type strain sequencing project: providing services to taxonomists for standard genome sequencing and annotation.</title>
        <authorList>
            <consortium name="The Broad Institute Genomics Platform"/>
            <consortium name="The Broad Institute Genome Sequencing Center for Infectious Disease"/>
            <person name="Wu L."/>
            <person name="Ma J."/>
        </authorList>
    </citation>
    <scope>NUCLEOTIDE SEQUENCE [LARGE SCALE GENOMIC DNA]</scope>
    <source>
        <strain evidence="2">CCUG 66188</strain>
    </source>
</reference>